<dbReference type="GeneID" id="73336726"/>
<dbReference type="AlphaFoldDB" id="A0A9Q8SH70"/>
<dbReference type="InterPro" id="IPR032675">
    <property type="entry name" value="LRR_dom_sf"/>
</dbReference>
<gene>
    <name evidence="2" type="ORF">CLUP02_02686</name>
</gene>
<proteinExistence type="predicted"/>
<dbReference type="SUPFAM" id="SSF52047">
    <property type="entry name" value="RNI-like"/>
    <property type="match status" value="1"/>
</dbReference>
<dbReference type="Proteomes" id="UP000830671">
    <property type="component" value="Chromosome 2"/>
</dbReference>
<dbReference type="Gene3D" id="3.80.10.10">
    <property type="entry name" value="Ribonuclease Inhibitor"/>
    <property type="match status" value="1"/>
</dbReference>
<dbReference type="RefSeq" id="XP_049138859.1">
    <property type="nucleotide sequence ID" value="XM_049281716.1"/>
</dbReference>
<reference evidence="2" key="1">
    <citation type="journal article" date="2021" name="Mol. Plant Microbe Interact.">
        <title>Complete Genome Sequence of the Plant-Pathogenic Fungus Colletotrichum lupini.</title>
        <authorList>
            <person name="Baroncelli R."/>
            <person name="Pensec F."/>
            <person name="Da Lio D."/>
            <person name="Boufleur T."/>
            <person name="Vicente I."/>
            <person name="Sarrocco S."/>
            <person name="Picot A."/>
            <person name="Baraldi E."/>
            <person name="Sukno S."/>
            <person name="Thon M."/>
            <person name="Le Floch G."/>
        </authorList>
    </citation>
    <scope>NUCLEOTIDE SEQUENCE</scope>
    <source>
        <strain evidence="2">IMI 504893</strain>
    </source>
</reference>
<evidence type="ECO:0000256" key="1">
    <source>
        <dbReference type="SAM" id="MobiDB-lite"/>
    </source>
</evidence>
<dbReference type="KEGG" id="clup:CLUP02_02686"/>
<accession>A0A9Q8SH70</accession>
<sequence>MSSVSQFADLNDHYCYTYITMPPTRTAKSDEAKKVANAAVYGSRPAFQSDPSALSGAFGSHVEVPYYPFTPSNIKAEYFMSVKAEPQFDQGIPVPQFPPDAAAAVQFDADDFSDDEYLSSNETAPAPKRTSKPKTARAPRPTGPKGSVSVCFRNDIEWQNQRVEWLGHATRAVVFRDELTPFDYHDVNYDSTNSAKEFTDDDVIKIAHTYPKLKIISLSGTSGLTKKAFLGLCEHCPDLTNLHISTASRNNSNTGQNVVFEALTNHPEWVPKLEELRISKMSWTSSVLRVLSKARPKLHIVLVSTTEDKKCMDDWELKHSQSEWWNGKCQDRSGVAKREQRRFDRSLERDFYEYGSFY</sequence>
<protein>
    <submittedName>
        <fullName evidence="2">Uncharacterized protein</fullName>
    </submittedName>
</protein>
<name>A0A9Q8SH70_9PEZI</name>
<evidence type="ECO:0000313" key="3">
    <source>
        <dbReference type="Proteomes" id="UP000830671"/>
    </source>
</evidence>
<dbReference type="EMBL" id="CP019474">
    <property type="protein sequence ID" value="UQC77219.1"/>
    <property type="molecule type" value="Genomic_DNA"/>
</dbReference>
<organism evidence="2 3">
    <name type="scientific">Colletotrichum lupini</name>
    <dbReference type="NCBI Taxonomy" id="145971"/>
    <lineage>
        <taxon>Eukaryota</taxon>
        <taxon>Fungi</taxon>
        <taxon>Dikarya</taxon>
        <taxon>Ascomycota</taxon>
        <taxon>Pezizomycotina</taxon>
        <taxon>Sordariomycetes</taxon>
        <taxon>Hypocreomycetidae</taxon>
        <taxon>Glomerellales</taxon>
        <taxon>Glomerellaceae</taxon>
        <taxon>Colletotrichum</taxon>
        <taxon>Colletotrichum acutatum species complex</taxon>
    </lineage>
</organism>
<feature type="region of interest" description="Disordered" evidence="1">
    <location>
        <begin position="116"/>
        <end position="147"/>
    </location>
</feature>
<evidence type="ECO:0000313" key="2">
    <source>
        <dbReference type="EMBL" id="UQC77219.1"/>
    </source>
</evidence>
<keyword evidence="3" id="KW-1185">Reference proteome</keyword>